<organism evidence="1">
    <name type="scientific">Methyloraptor flagellatus</name>
    <dbReference type="NCBI Taxonomy" id="3162530"/>
    <lineage>
        <taxon>Bacteria</taxon>
        <taxon>Pseudomonadati</taxon>
        <taxon>Pseudomonadota</taxon>
        <taxon>Alphaproteobacteria</taxon>
        <taxon>Hyphomicrobiales</taxon>
        <taxon>Ancalomicrobiaceae</taxon>
        <taxon>Methyloraptor</taxon>
    </lineage>
</organism>
<protein>
    <submittedName>
        <fullName evidence="1">Uncharacterized protein</fullName>
    </submittedName>
</protein>
<name>A0AAU7XBE5_9HYPH</name>
<gene>
    <name evidence="1" type="ORF">ABS361_03025</name>
</gene>
<dbReference type="AlphaFoldDB" id="A0AAU7XBE5"/>
<dbReference type="KEGG" id="mflg:ABS361_03025"/>
<dbReference type="EMBL" id="CP158568">
    <property type="protein sequence ID" value="XBY45276.1"/>
    <property type="molecule type" value="Genomic_DNA"/>
</dbReference>
<evidence type="ECO:0000313" key="1">
    <source>
        <dbReference type="EMBL" id="XBY45276.1"/>
    </source>
</evidence>
<proteinExistence type="predicted"/>
<dbReference type="RefSeq" id="WP_407050366.1">
    <property type="nucleotide sequence ID" value="NZ_CP158568.1"/>
</dbReference>
<sequence length="137" mass="15370">MEPGYEFNPFTRPDTFPDSLAARVAGDEPEGFYKAINSAIAFFPNDRQAQLAFIGRCFDALDRVGAVPCQPAPPDYDEFWVEEPRYGRDRSEIRRAIVAEWLANGAGPMEIWTGVFFGVPDHVTPLASARRYVPKDV</sequence>
<accession>A0AAU7XBE5</accession>
<reference evidence="1" key="1">
    <citation type="submission" date="2024-06" db="EMBL/GenBank/DDBJ databases">
        <title>Methylostella associata gen. nov., sp. nov., a novel Ancalomicrobiaceae-affiliated facultatively methylotrophic bacteria that feed on methanotrophs of the genus Methylococcus.</title>
        <authorList>
            <person name="Saltykova V."/>
            <person name="Danilova O.V."/>
            <person name="Oshkin I.Y."/>
            <person name="Belova S.E."/>
            <person name="Pimenov N.V."/>
            <person name="Dedysh S.N."/>
        </authorList>
    </citation>
    <scope>NUCLEOTIDE SEQUENCE</scope>
    <source>
        <strain evidence="1">S20</strain>
    </source>
</reference>